<comment type="similarity">
    <text evidence="1 8">Belongs to the cytochrome P450 family.</text>
</comment>
<dbReference type="PROSITE" id="PS00086">
    <property type="entry name" value="CYTOCHROME_P450"/>
    <property type="match status" value="1"/>
</dbReference>
<keyword evidence="3 7" id="KW-0479">Metal-binding</keyword>
<sequence>MLGLPFDLSWGAVILGAIALYVVQRAWTYYRDLRTVSFLPGMTFPASHFSIPGSLLPSSKWNPGLAVAWKRRHTMYADSPVEMTRILGFLTGRPCLFTNSPEVIRQMLGNKAPWDKLQETVNTLAPLGANVFATMRDEWPRHRKAVAPGFNGRLYANVWTETIDTYYDCMTSEKWEKETEFIMTDVTAITSKFALFLIAKCGFGIDLAWNEEVGERVSGMSLAECFEITSVNTVILSFVPHWMYRLPVPALRRLYEASSSLQGIVQGIIDQRRAEGFHNESQAKDVFTLLLAANELEKGSKGALSDQELISNVFLLLLAGHETTSKSLAATLGELACHPEEQQRAYDEVMSVVKDGKNPTYEDFERLPFIQGCFQEALRMYPSVLFTTRCPIEDVVLQVPCKDGGSVPLHLARGTPVNLDFAGVGYNARVYPEPYAFKPARWLDSTTEPLLAFSYGPRVCIGRKFAVVESTAVLALLLRDYKVELVLKGGQTVEEWRAAWVDHTELKVGFGHKQFPLKFTRRSGSL</sequence>
<organism evidence="9 10">
    <name type="scientific">Calocera cornea HHB12733</name>
    <dbReference type="NCBI Taxonomy" id="1353952"/>
    <lineage>
        <taxon>Eukaryota</taxon>
        <taxon>Fungi</taxon>
        <taxon>Dikarya</taxon>
        <taxon>Basidiomycota</taxon>
        <taxon>Agaricomycotina</taxon>
        <taxon>Dacrymycetes</taxon>
        <taxon>Dacrymycetales</taxon>
        <taxon>Dacrymycetaceae</taxon>
        <taxon>Calocera</taxon>
    </lineage>
</organism>
<evidence type="ECO:0000313" key="10">
    <source>
        <dbReference type="Proteomes" id="UP000076842"/>
    </source>
</evidence>
<dbReference type="OrthoDB" id="1470350at2759"/>
<evidence type="ECO:0000313" key="9">
    <source>
        <dbReference type="EMBL" id="KZT55759.1"/>
    </source>
</evidence>
<dbReference type="PANTHER" id="PTHR24291">
    <property type="entry name" value="CYTOCHROME P450 FAMILY 4"/>
    <property type="match status" value="1"/>
</dbReference>
<dbReference type="STRING" id="1353952.A0A165EY08"/>
<dbReference type="EMBL" id="KV423989">
    <property type="protein sequence ID" value="KZT55759.1"/>
    <property type="molecule type" value="Genomic_DNA"/>
</dbReference>
<evidence type="ECO:0000256" key="5">
    <source>
        <dbReference type="ARBA" id="ARBA00023004"/>
    </source>
</evidence>
<dbReference type="InterPro" id="IPR002401">
    <property type="entry name" value="Cyt_P450_E_grp-I"/>
</dbReference>
<dbReference type="PANTHER" id="PTHR24291:SF50">
    <property type="entry name" value="BIFUNCTIONAL ALBAFLAVENONE MONOOXYGENASE_TERPENE SYNTHASE"/>
    <property type="match status" value="1"/>
</dbReference>
<dbReference type="InterPro" id="IPR050196">
    <property type="entry name" value="Cytochrome_P450_Monoox"/>
</dbReference>
<reference evidence="9 10" key="1">
    <citation type="journal article" date="2016" name="Mol. Biol. Evol.">
        <title>Comparative Genomics of Early-Diverging Mushroom-Forming Fungi Provides Insights into the Origins of Lignocellulose Decay Capabilities.</title>
        <authorList>
            <person name="Nagy L.G."/>
            <person name="Riley R."/>
            <person name="Tritt A."/>
            <person name="Adam C."/>
            <person name="Daum C."/>
            <person name="Floudas D."/>
            <person name="Sun H."/>
            <person name="Yadav J.S."/>
            <person name="Pangilinan J."/>
            <person name="Larsson K.H."/>
            <person name="Matsuura K."/>
            <person name="Barry K."/>
            <person name="Labutti K."/>
            <person name="Kuo R."/>
            <person name="Ohm R.A."/>
            <person name="Bhattacharya S.S."/>
            <person name="Shirouzu T."/>
            <person name="Yoshinaga Y."/>
            <person name="Martin F.M."/>
            <person name="Grigoriev I.V."/>
            <person name="Hibbett D.S."/>
        </authorList>
    </citation>
    <scope>NUCLEOTIDE SEQUENCE [LARGE SCALE GENOMIC DNA]</scope>
    <source>
        <strain evidence="9 10">HHB12733</strain>
    </source>
</reference>
<keyword evidence="4 8" id="KW-0560">Oxidoreductase</keyword>
<protein>
    <submittedName>
        <fullName evidence="9">Cytochrome P450</fullName>
    </submittedName>
</protein>
<dbReference type="PRINTS" id="PR00385">
    <property type="entry name" value="P450"/>
</dbReference>
<dbReference type="SUPFAM" id="SSF48264">
    <property type="entry name" value="Cytochrome P450"/>
    <property type="match status" value="1"/>
</dbReference>
<evidence type="ECO:0000256" key="6">
    <source>
        <dbReference type="ARBA" id="ARBA00023033"/>
    </source>
</evidence>
<dbReference type="Gene3D" id="1.10.630.10">
    <property type="entry name" value="Cytochrome P450"/>
    <property type="match status" value="1"/>
</dbReference>
<dbReference type="GO" id="GO:0004497">
    <property type="term" value="F:monooxygenase activity"/>
    <property type="evidence" value="ECO:0007669"/>
    <property type="project" value="UniProtKB-KW"/>
</dbReference>
<dbReference type="Pfam" id="PF00067">
    <property type="entry name" value="p450"/>
    <property type="match status" value="1"/>
</dbReference>
<dbReference type="Proteomes" id="UP000076842">
    <property type="component" value="Unassembled WGS sequence"/>
</dbReference>
<feature type="binding site" description="axial binding residue" evidence="7">
    <location>
        <position position="460"/>
    </location>
    <ligand>
        <name>heme</name>
        <dbReference type="ChEBI" id="CHEBI:30413"/>
    </ligand>
    <ligandPart>
        <name>Fe</name>
        <dbReference type="ChEBI" id="CHEBI:18248"/>
    </ligandPart>
</feature>
<comment type="cofactor">
    <cofactor evidence="7">
        <name>heme</name>
        <dbReference type="ChEBI" id="CHEBI:30413"/>
    </cofactor>
</comment>
<evidence type="ECO:0000256" key="4">
    <source>
        <dbReference type="ARBA" id="ARBA00023002"/>
    </source>
</evidence>
<evidence type="ECO:0000256" key="1">
    <source>
        <dbReference type="ARBA" id="ARBA00010617"/>
    </source>
</evidence>
<dbReference type="GO" id="GO:0005506">
    <property type="term" value="F:iron ion binding"/>
    <property type="evidence" value="ECO:0007669"/>
    <property type="project" value="InterPro"/>
</dbReference>
<accession>A0A165EY08</accession>
<dbReference type="AlphaFoldDB" id="A0A165EY08"/>
<evidence type="ECO:0000256" key="8">
    <source>
        <dbReference type="RuleBase" id="RU000461"/>
    </source>
</evidence>
<evidence type="ECO:0000256" key="7">
    <source>
        <dbReference type="PIRSR" id="PIRSR602401-1"/>
    </source>
</evidence>
<evidence type="ECO:0000256" key="3">
    <source>
        <dbReference type="ARBA" id="ARBA00022723"/>
    </source>
</evidence>
<dbReference type="InterPro" id="IPR036396">
    <property type="entry name" value="Cyt_P450_sf"/>
</dbReference>
<dbReference type="InterPro" id="IPR017972">
    <property type="entry name" value="Cyt_P450_CS"/>
</dbReference>
<keyword evidence="5 7" id="KW-0408">Iron</keyword>
<dbReference type="PRINTS" id="PR00463">
    <property type="entry name" value="EP450I"/>
</dbReference>
<dbReference type="GO" id="GO:0016705">
    <property type="term" value="F:oxidoreductase activity, acting on paired donors, with incorporation or reduction of molecular oxygen"/>
    <property type="evidence" value="ECO:0007669"/>
    <property type="project" value="InterPro"/>
</dbReference>
<dbReference type="GO" id="GO:0020037">
    <property type="term" value="F:heme binding"/>
    <property type="evidence" value="ECO:0007669"/>
    <property type="project" value="InterPro"/>
</dbReference>
<keyword evidence="6 8" id="KW-0503">Monooxygenase</keyword>
<dbReference type="InterPro" id="IPR001128">
    <property type="entry name" value="Cyt_P450"/>
</dbReference>
<dbReference type="InParanoid" id="A0A165EY08"/>
<gene>
    <name evidence="9" type="ORF">CALCODRAFT_498232</name>
</gene>
<keyword evidence="2 7" id="KW-0349">Heme</keyword>
<name>A0A165EY08_9BASI</name>
<keyword evidence="10" id="KW-1185">Reference proteome</keyword>
<proteinExistence type="inferred from homology"/>
<evidence type="ECO:0000256" key="2">
    <source>
        <dbReference type="ARBA" id="ARBA00022617"/>
    </source>
</evidence>